<name>A0AC59Z921_RANTA</name>
<protein>
    <submittedName>
        <fullName evidence="1">Uncharacterized protein</fullName>
    </submittedName>
</protein>
<gene>
    <name evidence="1" type="ORF">MRATA1EN22A_LOCUS15489</name>
</gene>
<dbReference type="Proteomes" id="UP001162501">
    <property type="component" value="Chromosome 26"/>
</dbReference>
<organism evidence="1 2">
    <name type="scientific">Rangifer tarandus platyrhynchus</name>
    <name type="common">Svalbard reindeer</name>
    <dbReference type="NCBI Taxonomy" id="3082113"/>
    <lineage>
        <taxon>Eukaryota</taxon>
        <taxon>Metazoa</taxon>
        <taxon>Chordata</taxon>
        <taxon>Craniata</taxon>
        <taxon>Vertebrata</taxon>
        <taxon>Euteleostomi</taxon>
        <taxon>Mammalia</taxon>
        <taxon>Eutheria</taxon>
        <taxon>Laurasiatheria</taxon>
        <taxon>Artiodactyla</taxon>
        <taxon>Ruminantia</taxon>
        <taxon>Pecora</taxon>
        <taxon>Cervidae</taxon>
        <taxon>Odocoileinae</taxon>
        <taxon>Rangifer</taxon>
    </lineage>
</organism>
<reference evidence="1" key="2">
    <citation type="submission" date="2025-03" db="EMBL/GenBank/DDBJ databases">
        <authorList>
            <consortium name="ELIXIR-Norway"/>
            <consortium name="Elixir Norway"/>
        </authorList>
    </citation>
    <scope>NUCLEOTIDE SEQUENCE</scope>
</reference>
<accession>A0AC59Z921</accession>
<sequence>MELIAGIFQKRKPGESHFSLNVEGKQSPRLRAKSEWPGASLSPSGLHSRQSAPGDRHGMFVFVAENASPREFQAAGSPPCDMYCSREVRAESQPLCHVQLFMTPWTMAHQAPLFVGFFKQENWSGLLFPPPGNITGPGIEPASSALVGGFCTTEVSGRPKRGVKDRDLRTDLLLT</sequence>
<proteinExistence type="predicted"/>
<dbReference type="EMBL" id="OX596110">
    <property type="protein sequence ID" value="CAN0316090.1"/>
    <property type="molecule type" value="Genomic_DNA"/>
</dbReference>
<evidence type="ECO:0000313" key="2">
    <source>
        <dbReference type="Proteomes" id="UP001162501"/>
    </source>
</evidence>
<evidence type="ECO:0000313" key="1">
    <source>
        <dbReference type="EMBL" id="CAN0316090.1"/>
    </source>
</evidence>
<reference evidence="1" key="1">
    <citation type="submission" date="2023-05" db="EMBL/GenBank/DDBJ databases">
        <authorList>
            <consortium name="ELIXIR-Norway"/>
        </authorList>
    </citation>
    <scope>NUCLEOTIDE SEQUENCE</scope>
</reference>